<keyword evidence="1" id="KW-1133">Transmembrane helix</keyword>
<dbReference type="AlphaFoldDB" id="A0A1W1EA76"/>
<keyword evidence="1" id="KW-0812">Transmembrane</keyword>
<proteinExistence type="predicted"/>
<protein>
    <submittedName>
        <fullName evidence="2">Uncharacterized protein</fullName>
    </submittedName>
</protein>
<evidence type="ECO:0000313" key="2">
    <source>
        <dbReference type="EMBL" id="SFV90838.1"/>
    </source>
</evidence>
<reference evidence="2" key="1">
    <citation type="submission" date="2016-10" db="EMBL/GenBank/DDBJ databases">
        <authorList>
            <person name="de Groot N.N."/>
        </authorList>
    </citation>
    <scope>NUCLEOTIDE SEQUENCE</scope>
</reference>
<name>A0A1W1EA76_9ZZZZ</name>
<dbReference type="EMBL" id="FPIB01000024">
    <property type="protein sequence ID" value="SFV90838.1"/>
    <property type="molecule type" value="Genomic_DNA"/>
</dbReference>
<gene>
    <name evidence="2" type="ORF">MNB_SV-4-415</name>
</gene>
<evidence type="ECO:0000256" key="1">
    <source>
        <dbReference type="SAM" id="Phobius"/>
    </source>
</evidence>
<feature type="transmembrane region" description="Helical" evidence="1">
    <location>
        <begin position="6"/>
        <end position="30"/>
    </location>
</feature>
<organism evidence="2">
    <name type="scientific">hydrothermal vent metagenome</name>
    <dbReference type="NCBI Taxonomy" id="652676"/>
    <lineage>
        <taxon>unclassified sequences</taxon>
        <taxon>metagenomes</taxon>
        <taxon>ecological metagenomes</taxon>
    </lineage>
</organism>
<feature type="transmembrane region" description="Helical" evidence="1">
    <location>
        <begin position="112"/>
        <end position="133"/>
    </location>
</feature>
<feature type="transmembrane region" description="Helical" evidence="1">
    <location>
        <begin position="70"/>
        <end position="87"/>
    </location>
</feature>
<feature type="transmembrane region" description="Helical" evidence="1">
    <location>
        <begin position="42"/>
        <end position="64"/>
    </location>
</feature>
<sequence length="142" mass="15808">MIDQVILAHSILIKLFLAFMAAGIFIPFMTAKNPKGFKKASFIYTMIFQAIATMIAFTGFVAFAMGKLDLSLGIIIMIVIWGLLMYIEIKKYKLIKIANLDNAKTHTLLKSAFLKISAVQIMLVVMMVVLKIMEVKGVISLS</sequence>
<keyword evidence="1" id="KW-0472">Membrane</keyword>
<accession>A0A1W1EA76</accession>